<feature type="signal peptide" evidence="16">
    <location>
        <begin position="1"/>
        <end position="18"/>
    </location>
</feature>
<evidence type="ECO:0000256" key="8">
    <source>
        <dbReference type="ARBA" id="ARBA00023033"/>
    </source>
</evidence>
<evidence type="ECO:0000313" key="18">
    <source>
        <dbReference type="EMBL" id="KAB8301319.1"/>
    </source>
</evidence>
<evidence type="ECO:0000256" key="11">
    <source>
        <dbReference type="ARBA" id="ARBA00023277"/>
    </source>
</evidence>
<evidence type="ECO:0000259" key="17">
    <source>
        <dbReference type="Pfam" id="PF03443"/>
    </source>
</evidence>
<dbReference type="EMBL" id="VIGI01000004">
    <property type="protein sequence ID" value="KAB8301319.1"/>
    <property type="molecule type" value="Genomic_DNA"/>
</dbReference>
<comment type="cofactor">
    <cofactor evidence="1">
        <name>Cu(2+)</name>
        <dbReference type="ChEBI" id="CHEBI:29036"/>
    </cofactor>
</comment>
<comment type="subcellular location">
    <subcellularLocation>
        <location evidence="2">Secreted</location>
    </subcellularLocation>
</comment>
<evidence type="ECO:0000256" key="14">
    <source>
        <dbReference type="ARBA" id="ARBA00045077"/>
    </source>
</evidence>
<sequence>MLLKTFSNILVFIASVAAHGYVDNVTIGGVLYTGYQPYTDPYYSTPPPRIIRPVQGNGPITDLTLIDLQCGGYTAGGIVGSSPAALTAGPVAAGSTVSLRWTLWPDSHSGPVITYMAKCPAAGCSTYLPGTAAVWFKVQATGRVGNSSVWGDTPLMTAGNSYSYTIPSCLAAGSYIVRHEIIALHAAWAYPGAQFYPSCHQVQITGSGTSTGPSSKVAIPGVYASTDPGITYDMYTAQPTKQIFVAFVTFKEEISVTMAPTVVADADGDIVLLLDPEERDGPGSPSYNRHILCSSKHLTLASPIFKAMLKNTFSEGTTLMTIGQVKIPLPEDDPTIMTSLVLLIHNRHNHPEIRPPRDLNLLKKAAILVDKYQIHEAVSYFTAAWSRFYLDRNPIRLHPFQEFPLLFCVAWVFELEAPFKEITRFIQYNCVGSIKDLMKIGGEDLPIPAGVIEALEAARLISIEDTIQVLANLIAKYQHRRGATMYRVDGTQLENFNLIHVHRDMCDATVLGSLTRGAIQEGLYPPATTGDLRNGSVYLVIQRVLGVNFTTGCENLRDLNHLRPNPPDYVLRVHSCQGIREQMGESMMEVKGRLSGLNLKEENERFKASLFLGDR</sequence>
<keyword evidence="19" id="KW-1185">Reference proteome</keyword>
<evidence type="ECO:0000256" key="9">
    <source>
        <dbReference type="ARBA" id="ARBA00023157"/>
    </source>
</evidence>
<accession>A0A5N6KCZ9</accession>
<dbReference type="GO" id="GO:0005576">
    <property type="term" value="C:extracellular region"/>
    <property type="evidence" value="ECO:0007669"/>
    <property type="project" value="UniProtKB-SubCell"/>
</dbReference>
<evidence type="ECO:0000256" key="5">
    <source>
        <dbReference type="ARBA" id="ARBA00023001"/>
    </source>
</evidence>
<dbReference type="Gene3D" id="2.70.50.70">
    <property type="match status" value="1"/>
</dbReference>
<dbReference type="Proteomes" id="UP000326757">
    <property type="component" value="Unassembled WGS sequence"/>
</dbReference>
<feature type="domain" description="Auxiliary Activity family 9 catalytic" evidence="17">
    <location>
        <begin position="19"/>
        <end position="238"/>
    </location>
</feature>
<evidence type="ECO:0000256" key="6">
    <source>
        <dbReference type="ARBA" id="ARBA00023002"/>
    </source>
</evidence>
<proteinExistence type="inferred from homology"/>
<protein>
    <recommendedName>
        <fullName evidence="15">lytic cellulose monooxygenase (C4-dehydrogenating)</fullName>
        <ecNumber evidence="15">1.14.99.56</ecNumber>
    </recommendedName>
</protein>
<evidence type="ECO:0000256" key="4">
    <source>
        <dbReference type="ARBA" id="ARBA00022723"/>
    </source>
</evidence>
<dbReference type="Pfam" id="PF03443">
    <property type="entry name" value="AA9"/>
    <property type="match status" value="1"/>
</dbReference>
<evidence type="ECO:0000256" key="7">
    <source>
        <dbReference type="ARBA" id="ARBA00023008"/>
    </source>
</evidence>
<keyword evidence="3" id="KW-0964">Secreted</keyword>
<reference evidence="18 19" key="1">
    <citation type="submission" date="2019-06" db="EMBL/GenBank/DDBJ databases">
        <title>Genome Sequence of the Brown Rot Fungal Pathogen Monilinia laxa.</title>
        <authorList>
            <person name="De Miccolis Angelini R.M."/>
            <person name="Landi L."/>
            <person name="Abate D."/>
            <person name="Pollastro S."/>
            <person name="Romanazzi G."/>
            <person name="Faretra F."/>
        </authorList>
    </citation>
    <scope>NUCLEOTIDE SEQUENCE [LARGE SCALE GENOMIC DNA]</scope>
    <source>
        <strain evidence="18 19">Mlax316</strain>
    </source>
</reference>
<keyword evidence="10" id="KW-0325">Glycoprotein</keyword>
<dbReference type="PANTHER" id="PTHR33353:SF6">
    <property type="entry name" value="ENDOGLUCANASE IV"/>
    <property type="match status" value="1"/>
</dbReference>
<gene>
    <name evidence="18" type="ORF">EYC80_003200</name>
</gene>
<feature type="chain" id="PRO_5025052629" description="lytic cellulose monooxygenase (C4-dehydrogenating)" evidence="16">
    <location>
        <begin position="19"/>
        <end position="615"/>
    </location>
</feature>
<dbReference type="AlphaFoldDB" id="A0A5N6KCZ9"/>
<dbReference type="GO" id="GO:0004497">
    <property type="term" value="F:monooxygenase activity"/>
    <property type="evidence" value="ECO:0007669"/>
    <property type="project" value="UniProtKB-KW"/>
</dbReference>
<keyword evidence="5" id="KW-0136">Cellulose degradation</keyword>
<comment type="catalytic activity">
    <reaction evidence="14">
        <text>[(1-&gt;4)-beta-D-glucosyl]n+m + reduced acceptor + O2 = 4-dehydro-beta-D-glucosyl-[(1-&gt;4)-beta-D-glucosyl]n-1 + [(1-&gt;4)-beta-D-glucosyl]m + acceptor + H2O.</text>
        <dbReference type="EC" id="1.14.99.56"/>
    </reaction>
</comment>
<keyword evidence="12" id="KW-0624">Polysaccharide degradation</keyword>
<dbReference type="InterPro" id="IPR011333">
    <property type="entry name" value="SKP1/BTB/POZ_sf"/>
</dbReference>
<dbReference type="InterPro" id="IPR049892">
    <property type="entry name" value="AA9"/>
</dbReference>
<dbReference type="GO" id="GO:0046872">
    <property type="term" value="F:metal ion binding"/>
    <property type="evidence" value="ECO:0007669"/>
    <property type="project" value="UniProtKB-KW"/>
</dbReference>
<evidence type="ECO:0000313" key="19">
    <source>
        <dbReference type="Proteomes" id="UP000326757"/>
    </source>
</evidence>
<keyword evidence="4" id="KW-0479">Metal-binding</keyword>
<evidence type="ECO:0000256" key="1">
    <source>
        <dbReference type="ARBA" id="ARBA00001973"/>
    </source>
</evidence>
<dbReference type="GO" id="GO:0030245">
    <property type="term" value="P:cellulose catabolic process"/>
    <property type="evidence" value="ECO:0007669"/>
    <property type="project" value="UniProtKB-KW"/>
</dbReference>
<evidence type="ECO:0000256" key="12">
    <source>
        <dbReference type="ARBA" id="ARBA00023326"/>
    </source>
</evidence>
<keyword evidence="11" id="KW-0119">Carbohydrate metabolism</keyword>
<keyword evidence="9" id="KW-1015">Disulfide bond</keyword>
<keyword evidence="6" id="KW-0560">Oxidoreductase</keyword>
<evidence type="ECO:0000256" key="3">
    <source>
        <dbReference type="ARBA" id="ARBA00022525"/>
    </source>
</evidence>
<evidence type="ECO:0000256" key="16">
    <source>
        <dbReference type="SAM" id="SignalP"/>
    </source>
</evidence>
<dbReference type="InterPro" id="IPR005103">
    <property type="entry name" value="AA9_LPMO"/>
</dbReference>
<dbReference type="CDD" id="cd21175">
    <property type="entry name" value="LPMO_AA9"/>
    <property type="match status" value="1"/>
</dbReference>
<evidence type="ECO:0000256" key="15">
    <source>
        <dbReference type="ARBA" id="ARBA00047174"/>
    </source>
</evidence>
<dbReference type="OrthoDB" id="4849160at2759"/>
<comment type="caution">
    <text evidence="18">The sequence shown here is derived from an EMBL/GenBank/DDBJ whole genome shotgun (WGS) entry which is preliminary data.</text>
</comment>
<evidence type="ECO:0000256" key="10">
    <source>
        <dbReference type="ARBA" id="ARBA00023180"/>
    </source>
</evidence>
<keyword evidence="8" id="KW-0503">Monooxygenase</keyword>
<comment type="similarity">
    <text evidence="13">Belongs to the polysaccharide monooxygenase AA9 family.</text>
</comment>
<keyword evidence="16" id="KW-0732">Signal</keyword>
<dbReference type="Gene3D" id="3.30.710.10">
    <property type="entry name" value="Potassium Channel Kv1.1, Chain A"/>
    <property type="match status" value="1"/>
</dbReference>
<name>A0A5N6KCZ9_MONLA</name>
<evidence type="ECO:0000256" key="2">
    <source>
        <dbReference type="ARBA" id="ARBA00004613"/>
    </source>
</evidence>
<keyword evidence="7" id="KW-0186">Copper</keyword>
<dbReference type="PANTHER" id="PTHR33353">
    <property type="entry name" value="PUTATIVE (AFU_ORTHOLOGUE AFUA_1G12560)-RELATED"/>
    <property type="match status" value="1"/>
</dbReference>
<dbReference type="EC" id="1.14.99.56" evidence="15"/>
<evidence type="ECO:0000256" key="13">
    <source>
        <dbReference type="ARBA" id="ARBA00044502"/>
    </source>
</evidence>
<organism evidence="18 19">
    <name type="scientific">Monilinia laxa</name>
    <name type="common">Brown rot fungus</name>
    <name type="synonym">Sclerotinia laxa</name>
    <dbReference type="NCBI Taxonomy" id="61186"/>
    <lineage>
        <taxon>Eukaryota</taxon>
        <taxon>Fungi</taxon>
        <taxon>Dikarya</taxon>
        <taxon>Ascomycota</taxon>
        <taxon>Pezizomycotina</taxon>
        <taxon>Leotiomycetes</taxon>
        <taxon>Helotiales</taxon>
        <taxon>Sclerotiniaceae</taxon>
        <taxon>Monilinia</taxon>
    </lineage>
</organism>